<evidence type="ECO:0000256" key="3">
    <source>
        <dbReference type="ARBA" id="ARBA00023082"/>
    </source>
</evidence>
<evidence type="ECO:0000256" key="2">
    <source>
        <dbReference type="ARBA" id="ARBA00023015"/>
    </source>
</evidence>
<reference evidence="8" key="1">
    <citation type="submission" date="2018-05" db="EMBL/GenBank/DDBJ databases">
        <authorList>
            <person name="Lanie J.A."/>
            <person name="Ng W.-L."/>
            <person name="Kazmierczak K.M."/>
            <person name="Andrzejewski T.M."/>
            <person name="Davidsen T.M."/>
            <person name="Wayne K.J."/>
            <person name="Tettelin H."/>
            <person name="Glass J.I."/>
            <person name="Rusch D."/>
            <person name="Podicherti R."/>
            <person name="Tsui H.-C.T."/>
            <person name="Winkler M.E."/>
        </authorList>
    </citation>
    <scope>NUCLEOTIDE SEQUENCE</scope>
</reference>
<dbReference type="Pfam" id="PF08281">
    <property type="entry name" value="Sigma70_r4_2"/>
    <property type="match status" value="1"/>
</dbReference>
<keyword evidence="2" id="KW-0805">Transcription regulation</keyword>
<keyword evidence="3" id="KW-0731">Sigma factor</keyword>
<evidence type="ECO:0000259" key="6">
    <source>
        <dbReference type="Pfam" id="PF04542"/>
    </source>
</evidence>
<feature type="domain" description="RNA polymerase sigma factor 70 region 4 type 2" evidence="7">
    <location>
        <begin position="155"/>
        <end position="205"/>
    </location>
</feature>
<dbReference type="InterPro" id="IPR000838">
    <property type="entry name" value="RNA_pol_sigma70_ECF_CS"/>
</dbReference>
<sequence>MTGYSEGAAARVNYFHGIRRVSELSVNDHERSLAVPADKELVERGKDGDDSALDILVKRHHAAVYRVALSILSDESAAQDVAQDTFIKGFRAIAGFRGEASFRTWILTIAANEARGVIRRIGRRKEMSMDMVGPVYSEAKGPDERAVIASEAARARMMMEQLPEKQRLAIAFRVDEGMSFREVGEMIGSSESTARVNYFHGIRRLRDLME</sequence>
<accession>A0A381QWM8</accession>
<dbReference type="PROSITE" id="PS01063">
    <property type="entry name" value="SIGMA70_ECF"/>
    <property type="match status" value="1"/>
</dbReference>
<keyword evidence="4" id="KW-0238">DNA-binding</keyword>
<dbReference type="InterPro" id="IPR014284">
    <property type="entry name" value="RNA_pol_sigma-70_dom"/>
</dbReference>
<dbReference type="Gene3D" id="1.10.10.10">
    <property type="entry name" value="Winged helix-like DNA-binding domain superfamily/Winged helix DNA-binding domain"/>
    <property type="match status" value="1"/>
</dbReference>
<name>A0A381QWM8_9ZZZZ</name>
<dbReference type="SUPFAM" id="SSF88659">
    <property type="entry name" value="Sigma3 and sigma4 domains of RNA polymerase sigma factors"/>
    <property type="match status" value="1"/>
</dbReference>
<dbReference type="InterPro" id="IPR039425">
    <property type="entry name" value="RNA_pol_sigma-70-like"/>
</dbReference>
<evidence type="ECO:0000256" key="4">
    <source>
        <dbReference type="ARBA" id="ARBA00023125"/>
    </source>
</evidence>
<keyword evidence="5" id="KW-0804">Transcription</keyword>
<dbReference type="PANTHER" id="PTHR43133:SF51">
    <property type="entry name" value="RNA POLYMERASE SIGMA FACTOR"/>
    <property type="match status" value="1"/>
</dbReference>
<evidence type="ECO:0000256" key="1">
    <source>
        <dbReference type="ARBA" id="ARBA00010641"/>
    </source>
</evidence>
<organism evidence="8">
    <name type="scientific">marine metagenome</name>
    <dbReference type="NCBI Taxonomy" id="408172"/>
    <lineage>
        <taxon>unclassified sequences</taxon>
        <taxon>metagenomes</taxon>
        <taxon>ecological metagenomes</taxon>
    </lineage>
</organism>
<dbReference type="GO" id="GO:0006352">
    <property type="term" value="P:DNA-templated transcription initiation"/>
    <property type="evidence" value="ECO:0007669"/>
    <property type="project" value="InterPro"/>
</dbReference>
<dbReference type="EMBL" id="UINC01001494">
    <property type="protein sequence ID" value="SUZ82137.1"/>
    <property type="molecule type" value="Genomic_DNA"/>
</dbReference>
<dbReference type="SUPFAM" id="SSF88946">
    <property type="entry name" value="Sigma2 domain of RNA polymerase sigma factors"/>
    <property type="match status" value="1"/>
</dbReference>
<gene>
    <name evidence="8" type="ORF">METZ01_LOCUS34991</name>
</gene>
<protein>
    <recommendedName>
        <fullName evidence="9">RNA polymerase sigma factor</fullName>
    </recommendedName>
</protein>
<evidence type="ECO:0000256" key="5">
    <source>
        <dbReference type="ARBA" id="ARBA00023163"/>
    </source>
</evidence>
<dbReference type="GO" id="GO:0016987">
    <property type="term" value="F:sigma factor activity"/>
    <property type="evidence" value="ECO:0007669"/>
    <property type="project" value="UniProtKB-KW"/>
</dbReference>
<dbReference type="InterPro" id="IPR036388">
    <property type="entry name" value="WH-like_DNA-bd_sf"/>
</dbReference>
<dbReference type="NCBIfam" id="TIGR02937">
    <property type="entry name" value="sigma70-ECF"/>
    <property type="match status" value="1"/>
</dbReference>
<dbReference type="PANTHER" id="PTHR43133">
    <property type="entry name" value="RNA POLYMERASE ECF-TYPE SIGMA FACTO"/>
    <property type="match status" value="1"/>
</dbReference>
<dbReference type="InterPro" id="IPR013249">
    <property type="entry name" value="RNA_pol_sigma70_r4_t2"/>
</dbReference>
<dbReference type="GO" id="GO:0003677">
    <property type="term" value="F:DNA binding"/>
    <property type="evidence" value="ECO:0007669"/>
    <property type="project" value="UniProtKB-KW"/>
</dbReference>
<dbReference type="AlphaFoldDB" id="A0A381QWM8"/>
<comment type="similarity">
    <text evidence="1">Belongs to the sigma-70 factor family. ECF subfamily.</text>
</comment>
<dbReference type="InterPro" id="IPR013324">
    <property type="entry name" value="RNA_pol_sigma_r3/r4-like"/>
</dbReference>
<dbReference type="Gene3D" id="1.10.1740.10">
    <property type="match status" value="1"/>
</dbReference>
<proteinExistence type="inferred from homology"/>
<dbReference type="Pfam" id="PF04542">
    <property type="entry name" value="Sigma70_r2"/>
    <property type="match status" value="1"/>
</dbReference>
<evidence type="ECO:0008006" key="9">
    <source>
        <dbReference type="Google" id="ProtNLM"/>
    </source>
</evidence>
<dbReference type="InterPro" id="IPR007627">
    <property type="entry name" value="RNA_pol_sigma70_r2"/>
</dbReference>
<evidence type="ECO:0000313" key="8">
    <source>
        <dbReference type="EMBL" id="SUZ82137.1"/>
    </source>
</evidence>
<evidence type="ECO:0000259" key="7">
    <source>
        <dbReference type="Pfam" id="PF08281"/>
    </source>
</evidence>
<feature type="domain" description="RNA polymerase sigma-70 region 2" evidence="6">
    <location>
        <begin position="56"/>
        <end position="123"/>
    </location>
</feature>
<dbReference type="InterPro" id="IPR013325">
    <property type="entry name" value="RNA_pol_sigma_r2"/>
</dbReference>